<protein>
    <recommendedName>
        <fullName evidence="1">Polymerase/histidinol phosphatase N-terminal domain-containing protein</fullName>
    </recommendedName>
</protein>
<dbReference type="SUPFAM" id="SSF89550">
    <property type="entry name" value="PHP domain-like"/>
    <property type="match status" value="1"/>
</dbReference>
<dbReference type="SMART" id="SM00481">
    <property type="entry name" value="POLIIIAc"/>
    <property type="match status" value="1"/>
</dbReference>
<dbReference type="EMBL" id="LAZR01026986">
    <property type="protein sequence ID" value="KKL67097.1"/>
    <property type="molecule type" value="Genomic_DNA"/>
</dbReference>
<dbReference type="GO" id="GO:0035312">
    <property type="term" value="F:5'-3' DNA exonuclease activity"/>
    <property type="evidence" value="ECO:0007669"/>
    <property type="project" value="TreeGrafter"/>
</dbReference>
<dbReference type="InterPro" id="IPR016195">
    <property type="entry name" value="Pol/histidinol_Pase-like"/>
</dbReference>
<dbReference type="AlphaFoldDB" id="A0A0F9GVE3"/>
<dbReference type="PANTHER" id="PTHR42924:SF3">
    <property type="entry name" value="POLYMERASE_HISTIDINOL PHOSPHATASE N-TERMINAL DOMAIN-CONTAINING PROTEIN"/>
    <property type="match status" value="1"/>
</dbReference>
<organism evidence="2">
    <name type="scientific">marine sediment metagenome</name>
    <dbReference type="NCBI Taxonomy" id="412755"/>
    <lineage>
        <taxon>unclassified sequences</taxon>
        <taxon>metagenomes</taxon>
        <taxon>ecological metagenomes</taxon>
    </lineage>
</organism>
<accession>A0A0F9GVE3</accession>
<feature type="domain" description="Polymerase/histidinol phosphatase N-terminal" evidence="1">
    <location>
        <begin position="7"/>
        <end position="75"/>
    </location>
</feature>
<dbReference type="PANTHER" id="PTHR42924">
    <property type="entry name" value="EXONUCLEASE"/>
    <property type="match status" value="1"/>
</dbReference>
<dbReference type="Gene3D" id="3.20.20.140">
    <property type="entry name" value="Metal-dependent hydrolases"/>
    <property type="match status" value="1"/>
</dbReference>
<name>A0A0F9GVE3_9ZZZZ</name>
<sequence>MLGWLRGDLHIHTCLSPCADSTMLPMAIVKEAKKNNLQMIAICDHNSIENVEAVRKAGKRAGLVVMGGIEITSQEEVHILGLFSKKSALWNIQDMVYKSLSGDNDEDVFGEQLIADEYDRVIGSNKRLLIGATGLSLEKIVGAIHHLGGLAVASHIDRESFSIISQLGFIPGGLTLDALEISSLASKERRYSFCQRYDFPLLTFSDAHCLNDIGQSFSSFLIERASLEETRKALMDVNGRKVSIE</sequence>
<dbReference type="InterPro" id="IPR052018">
    <property type="entry name" value="PHP_domain"/>
</dbReference>
<comment type="caution">
    <text evidence="2">The sequence shown here is derived from an EMBL/GenBank/DDBJ whole genome shotgun (WGS) entry which is preliminary data.</text>
</comment>
<evidence type="ECO:0000259" key="1">
    <source>
        <dbReference type="SMART" id="SM00481"/>
    </source>
</evidence>
<dbReference type="InterPro" id="IPR004013">
    <property type="entry name" value="PHP_dom"/>
</dbReference>
<evidence type="ECO:0000313" key="2">
    <source>
        <dbReference type="EMBL" id="KKL67097.1"/>
    </source>
</evidence>
<dbReference type="Pfam" id="PF02811">
    <property type="entry name" value="PHP"/>
    <property type="match status" value="1"/>
</dbReference>
<dbReference type="InterPro" id="IPR003141">
    <property type="entry name" value="Pol/His_phosphatase_N"/>
</dbReference>
<reference evidence="2" key="1">
    <citation type="journal article" date="2015" name="Nature">
        <title>Complex archaea that bridge the gap between prokaryotes and eukaryotes.</title>
        <authorList>
            <person name="Spang A."/>
            <person name="Saw J.H."/>
            <person name="Jorgensen S.L."/>
            <person name="Zaremba-Niedzwiedzka K."/>
            <person name="Martijn J."/>
            <person name="Lind A.E."/>
            <person name="van Eijk R."/>
            <person name="Schleper C."/>
            <person name="Guy L."/>
            <person name="Ettema T.J."/>
        </authorList>
    </citation>
    <scope>NUCLEOTIDE SEQUENCE</scope>
</reference>
<dbReference type="GO" id="GO:0004534">
    <property type="term" value="F:5'-3' RNA exonuclease activity"/>
    <property type="evidence" value="ECO:0007669"/>
    <property type="project" value="TreeGrafter"/>
</dbReference>
<dbReference type="CDD" id="cd07432">
    <property type="entry name" value="PHP_HisPPase"/>
    <property type="match status" value="1"/>
</dbReference>
<proteinExistence type="predicted"/>
<gene>
    <name evidence="2" type="ORF">LCGC14_2138400</name>
</gene>